<accession>A0A820FHJ1</accession>
<proteinExistence type="predicted"/>
<evidence type="ECO:0000313" key="1">
    <source>
        <dbReference type="EMBL" id="CAF4260739.1"/>
    </source>
</evidence>
<feature type="non-terminal residue" evidence="1">
    <location>
        <position position="1"/>
    </location>
</feature>
<organism evidence="1 2">
    <name type="scientific">Rotaria sordida</name>
    <dbReference type="NCBI Taxonomy" id="392033"/>
    <lineage>
        <taxon>Eukaryota</taxon>
        <taxon>Metazoa</taxon>
        <taxon>Spiralia</taxon>
        <taxon>Gnathifera</taxon>
        <taxon>Rotifera</taxon>
        <taxon>Eurotatoria</taxon>
        <taxon>Bdelloidea</taxon>
        <taxon>Philodinida</taxon>
        <taxon>Philodinidae</taxon>
        <taxon>Rotaria</taxon>
    </lineage>
</organism>
<sequence length="13" mass="1551">IVSNDKSNNYLQR</sequence>
<gene>
    <name evidence="1" type="ORF">OTI717_LOCUS40755</name>
</gene>
<protein>
    <submittedName>
        <fullName evidence="1">Uncharacterized protein</fullName>
    </submittedName>
</protein>
<dbReference type="EMBL" id="CAJOAX010035025">
    <property type="protein sequence ID" value="CAF4260739.1"/>
    <property type="molecule type" value="Genomic_DNA"/>
</dbReference>
<dbReference type="Proteomes" id="UP000663823">
    <property type="component" value="Unassembled WGS sequence"/>
</dbReference>
<reference evidence="1" key="1">
    <citation type="submission" date="2021-02" db="EMBL/GenBank/DDBJ databases">
        <authorList>
            <person name="Nowell W R."/>
        </authorList>
    </citation>
    <scope>NUCLEOTIDE SEQUENCE</scope>
</reference>
<name>A0A820FHJ1_9BILA</name>
<comment type="caution">
    <text evidence="1">The sequence shown here is derived from an EMBL/GenBank/DDBJ whole genome shotgun (WGS) entry which is preliminary data.</text>
</comment>
<evidence type="ECO:0000313" key="2">
    <source>
        <dbReference type="Proteomes" id="UP000663823"/>
    </source>
</evidence>